<dbReference type="PRINTS" id="PR00420">
    <property type="entry name" value="RNGMNOXGNASE"/>
</dbReference>
<dbReference type="AlphaFoldDB" id="A0A369KC78"/>
<sequence>MSSPRKDFKVAIVGGGMCGLLCAVGLARAGIQVNVFESATKFGEVGAGVGLGPNAIRALDGLGVLEAILRRTDEPTTESLSFRFITGVGNHDHVYLYPVPSNHTGIGIYRPAFLEALEPLIDAKIVHFGKRCISISTCTSRSHLLHFEGGDVHEADLVIGADGIRSVVRSFVDPETTGRVVYSNSVAYRSLLSLQSLKEAGVKTDLTSQPLCWVGNNKHIITYPVQAKKMINIVAFSTSSEAPVGSNTIDPPWVRSASQNEILDAFSGWGDDAITLLKQMANPSKWYLHSMNPPLKNYIKQRVVLIGDAAHPMVPHLGAGVGQGFEDTLALCKLLSHRQTRRENLDVVLDAYNAIRVPRARAPTTAKSKRRNT</sequence>
<dbReference type="STRING" id="39966.A0A369KC78"/>
<dbReference type="InParanoid" id="A0A369KC78"/>
<feature type="domain" description="FAD-binding" evidence="4">
    <location>
        <begin position="8"/>
        <end position="76"/>
    </location>
</feature>
<evidence type="ECO:0000259" key="4">
    <source>
        <dbReference type="Pfam" id="PF01494"/>
    </source>
</evidence>
<dbReference type="Gene3D" id="3.50.50.60">
    <property type="entry name" value="FAD/NAD(P)-binding domain"/>
    <property type="match status" value="1"/>
</dbReference>
<proteinExistence type="predicted"/>
<dbReference type="GO" id="GO:0016491">
    <property type="term" value="F:oxidoreductase activity"/>
    <property type="evidence" value="ECO:0007669"/>
    <property type="project" value="UniProtKB-KW"/>
</dbReference>
<comment type="caution">
    <text evidence="5">The sequence shown here is derived from an EMBL/GenBank/DDBJ whole genome shotgun (WGS) entry which is preliminary data.</text>
</comment>
<dbReference type="InterPro" id="IPR036188">
    <property type="entry name" value="FAD/NAD-bd_sf"/>
</dbReference>
<evidence type="ECO:0000256" key="1">
    <source>
        <dbReference type="ARBA" id="ARBA00022630"/>
    </source>
</evidence>
<name>A0A369KC78_HYPMA</name>
<evidence type="ECO:0000256" key="3">
    <source>
        <dbReference type="ARBA" id="ARBA00023002"/>
    </source>
</evidence>
<dbReference type="PANTHER" id="PTHR46720:SF3">
    <property type="entry name" value="FAD-BINDING DOMAIN-CONTAINING PROTEIN-RELATED"/>
    <property type="match status" value="1"/>
</dbReference>
<evidence type="ECO:0000313" key="6">
    <source>
        <dbReference type="Proteomes" id="UP000076154"/>
    </source>
</evidence>
<dbReference type="SUPFAM" id="SSF54373">
    <property type="entry name" value="FAD-linked reductases, C-terminal domain"/>
    <property type="match status" value="1"/>
</dbReference>
<reference evidence="5" key="1">
    <citation type="submission" date="2018-04" db="EMBL/GenBank/DDBJ databases">
        <title>Whole genome sequencing of Hypsizygus marmoreus.</title>
        <authorList>
            <person name="Choi I.-G."/>
            <person name="Min B."/>
            <person name="Kim J.-G."/>
            <person name="Kim S."/>
            <person name="Oh Y.-L."/>
            <person name="Kong W.-S."/>
            <person name="Park H."/>
            <person name="Jeong J."/>
            <person name="Song E.-S."/>
        </authorList>
    </citation>
    <scope>NUCLEOTIDE SEQUENCE [LARGE SCALE GENOMIC DNA]</scope>
    <source>
        <strain evidence="5">51987-8</strain>
    </source>
</reference>
<dbReference type="InterPro" id="IPR002938">
    <property type="entry name" value="FAD-bd"/>
</dbReference>
<dbReference type="Proteomes" id="UP000076154">
    <property type="component" value="Unassembled WGS sequence"/>
</dbReference>
<dbReference type="InterPro" id="IPR051104">
    <property type="entry name" value="FAD_monoxygenase"/>
</dbReference>
<dbReference type="GO" id="GO:0071949">
    <property type="term" value="F:FAD binding"/>
    <property type="evidence" value="ECO:0007669"/>
    <property type="project" value="InterPro"/>
</dbReference>
<dbReference type="GO" id="GO:0044550">
    <property type="term" value="P:secondary metabolite biosynthetic process"/>
    <property type="evidence" value="ECO:0007669"/>
    <property type="project" value="TreeGrafter"/>
</dbReference>
<evidence type="ECO:0000256" key="2">
    <source>
        <dbReference type="ARBA" id="ARBA00022827"/>
    </source>
</evidence>
<keyword evidence="1" id="KW-0285">Flavoprotein</keyword>
<organism evidence="5 6">
    <name type="scientific">Hypsizygus marmoreus</name>
    <name type="common">White beech mushroom</name>
    <name type="synonym">Agaricus marmoreus</name>
    <dbReference type="NCBI Taxonomy" id="39966"/>
    <lineage>
        <taxon>Eukaryota</taxon>
        <taxon>Fungi</taxon>
        <taxon>Dikarya</taxon>
        <taxon>Basidiomycota</taxon>
        <taxon>Agaricomycotina</taxon>
        <taxon>Agaricomycetes</taxon>
        <taxon>Agaricomycetidae</taxon>
        <taxon>Agaricales</taxon>
        <taxon>Tricholomatineae</taxon>
        <taxon>Lyophyllaceae</taxon>
        <taxon>Hypsizygus</taxon>
    </lineage>
</organism>
<gene>
    <name evidence="5" type="primary">nahG_5</name>
    <name evidence="5" type="ORF">Hypma_015942</name>
</gene>
<dbReference type="Pfam" id="PF01494">
    <property type="entry name" value="FAD_binding_3"/>
    <property type="match status" value="2"/>
</dbReference>
<keyword evidence="6" id="KW-1185">Reference proteome</keyword>
<dbReference type="EMBL" id="LUEZ02000010">
    <property type="protein sequence ID" value="RDB28546.1"/>
    <property type="molecule type" value="Genomic_DNA"/>
</dbReference>
<evidence type="ECO:0000313" key="5">
    <source>
        <dbReference type="EMBL" id="RDB28546.1"/>
    </source>
</evidence>
<dbReference type="PANTHER" id="PTHR46720">
    <property type="entry name" value="HYDROXYLASE, PUTATIVE (AFU_ORTHOLOGUE AFUA_3G01460)-RELATED"/>
    <property type="match status" value="1"/>
</dbReference>
<dbReference type="OrthoDB" id="417877at2759"/>
<keyword evidence="3" id="KW-0560">Oxidoreductase</keyword>
<accession>A0A369KC78</accession>
<feature type="domain" description="FAD-binding" evidence="4">
    <location>
        <begin position="154"/>
        <end position="362"/>
    </location>
</feature>
<dbReference type="SUPFAM" id="SSF51905">
    <property type="entry name" value="FAD/NAD(P)-binding domain"/>
    <property type="match status" value="1"/>
</dbReference>
<keyword evidence="2" id="KW-0274">FAD</keyword>
<protein>
    <submittedName>
        <fullName evidence="5">Salicylate hydroxylase</fullName>
    </submittedName>
</protein>